<feature type="compositionally biased region" description="Basic and acidic residues" evidence="2">
    <location>
        <begin position="62"/>
        <end position="73"/>
    </location>
</feature>
<proteinExistence type="predicted"/>
<dbReference type="InterPro" id="IPR003582">
    <property type="entry name" value="ShKT_dom"/>
</dbReference>
<feature type="compositionally biased region" description="Polar residues" evidence="2">
    <location>
        <begin position="103"/>
        <end position="114"/>
    </location>
</feature>
<accession>A0A915ECZ0</accession>
<evidence type="ECO:0000256" key="1">
    <source>
        <dbReference type="PROSITE-ProRule" id="PRU01005"/>
    </source>
</evidence>
<evidence type="ECO:0000313" key="4">
    <source>
        <dbReference type="Proteomes" id="UP000887574"/>
    </source>
</evidence>
<protein>
    <submittedName>
        <fullName evidence="5">ShKT domain-containing protein</fullName>
    </submittedName>
</protein>
<comment type="caution">
    <text evidence="1">Lacks conserved residue(s) required for the propagation of feature annotation.</text>
</comment>
<feature type="domain" description="ShKT" evidence="3">
    <location>
        <begin position="123"/>
        <end position="163"/>
    </location>
</feature>
<dbReference type="AlphaFoldDB" id="A0A915ECZ0"/>
<sequence>MTSVIVSLQEALAEDPIVPSANGDIGDGLEDNGSKGPSIPEDEGSSSASDKKNDESSSSTESSRDSKKLTSSEKEEEEKEGGSRDRSDEESDEEDDGDDTLPQPDNNTGQNEGNTFIADANGILPGNWGANCPQLAQQNLCNNDLYRTVMQRSCRTSCGSQNCLDRRPDLCAAWNDVLGFDFAILFKDGFTYIRRLQLLTRSANPSYLVLYMAPEAFDLVCMHS</sequence>
<organism evidence="4 5">
    <name type="scientific">Ditylenchus dipsaci</name>
    <dbReference type="NCBI Taxonomy" id="166011"/>
    <lineage>
        <taxon>Eukaryota</taxon>
        <taxon>Metazoa</taxon>
        <taxon>Ecdysozoa</taxon>
        <taxon>Nematoda</taxon>
        <taxon>Chromadorea</taxon>
        <taxon>Rhabditida</taxon>
        <taxon>Tylenchina</taxon>
        <taxon>Tylenchomorpha</taxon>
        <taxon>Sphaerularioidea</taxon>
        <taxon>Anguinidae</taxon>
        <taxon>Anguininae</taxon>
        <taxon>Ditylenchus</taxon>
    </lineage>
</organism>
<feature type="compositionally biased region" description="Acidic residues" evidence="2">
    <location>
        <begin position="88"/>
        <end position="99"/>
    </location>
</feature>
<reference evidence="5" key="1">
    <citation type="submission" date="2022-11" db="UniProtKB">
        <authorList>
            <consortium name="WormBaseParasite"/>
        </authorList>
    </citation>
    <scope>IDENTIFICATION</scope>
</reference>
<feature type="region of interest" description="Disordered" evidence="2">
    <location>
        <begin position="1"/>
        <end position="119"/>
    </location>
</feature>
<dbReference type="Pfam" id="PF01549">
    <property type="entry name" value="ShK"/>
    <property type="match status" value="1"/>
</dbReference>
<keyword evidence="4" id="KW-1185">Reference proteome</keyword>
<evidence type="ECO:0000256" key="2">
    <source>
        <dbReference type="SAM" id="MobiDB-lite"/>
    </source>
</evidence>
<dbReference type="WBParaSite" id="jg4548.2">
    <property type="protein sequence ID" value="jg4548.2"/>
    <property type="gene ID" value="jg4548"/>
</dbReference>
<dbReference type="Proteomes" id="UP000887574">
    <property type="component" value="Unplaced"/>
</dbReference>
<evidence type="ECO:0000313" key="5">
    <source>
        <dbReference type="WBParaSite" id="jg4548.2"/>
    </source>
</evidence>
<dbReference type="Gene3D" id="1.10.10.1940">
    <property type="match status" value="1"/>
</dbReference>
<dbReference type="PROSITE" id="PS51670">
    <property type="entry name" value="SHKT"/>
    <property type="match status" value="1"/>
</dbReference>
<evidence type="ECO:0000259" key="3">
    <source>
        <dbReference type="PROSITE" id="PS51670"/>
    </source>
</evidence>
<name>A0A915ECZ0_9BILA</name>